<dbReference type="STRING" id="329726.AM1_4601"/>
<keyword evidence="2" id="KW-1185">Reference proteome</keyword>
<evidence type="ECO:0000313" key="2">
    <source>
        <dbReference type="Proteomes" id="UP000000268"/>
    </source>
</evidence>
<evidence type="ECO:0000313" key="1">
    <source>
        <dbReference type="EMBL" id="ABW29575.1"/>
    </source>
</evidence>
<sequence>MQFLLILMLTLLQNLFVWTYLLGELSSPKPIATKHFQR</sequence>
<name>B0C083_ACAM1</name>
<dbReference type="Proteomes" id="UP000000268">
    <property type="component" value="Chromosome"/>
</dbReference>
<accession>B0C083</accession>
<reference evidence="1 2" key="1">
    <citation type="journal article" date="2008" name="Proc. Natl. Acad. Sci. U.S.A.">
        <title>Niche adaptation and genome expansion in the chlorophyll d-producing cyanobacterium Acaryochloris marina.</title>
        <authorList>
            <person name="Swingley W.D."/>
            <person name="Chen M."/>
            <person name="Cheung P.C."/>
            <person name="Conrad A.L."/>
            <person name="Dejesa L.C."/>
            <person name="Hao J."/>
            <person name="Honchak B.M."/>
            <person name="Karbach L.E."/>
            <person name="Kurdoglu A."/>
            <person name="Lahiri S."/>
            <person name="Mastrian S.D."/>
            <person name="Miyashita H."/>
            <person name="Page L."/>
            <person name="Ramakrishna P."/>
            <person name="Satoh S."/>
            <person name="Sattley W.M."/>
            <person name="Shimada Y."/>
            <person name="Taylor H.L."/>
            <person name="Tomo T."/>
            <person name="Tsuchiya T."/>
            <person name="Wang Z.T."/>
            <person name="Raymond J."/>
            <person name="Mimuro M."/>
            <person name="Blankenship R.E."/>
            <person name="Touchman J.W."/>
        </authorList>
    </citation>
    <scope>NUCLEOTIDE SEQUENCE [LARGE SCALE GENOMIC DNA]</scope>
    <source>
        <strain evidence="2">MBIC 11017</strain>
    </source>
</reference>
<dbReference type="AlphaFoldDB" id="B0C083"/>
<dbReference type="KEGG" id="amr:AM1_4601"/>
<gene>
    <name evidence="1" type="ordered locus">AM1_4601</name>
</gene>
<protein>
    <submittedName>
        <fullName evidence="1">Uncharacterized protein</fullName>
    </submittedName>
</protein>
<dbReference type="EMBL" id="CP000828">
    <property type="protein sequence ID" value="ABW29575.1"/>
    <property type="molecule type" value="Genomic_DNA"/>
</dbReference>
<organism evidence="1 2">
    <name type="scientific">Acaryochloris marina (strain MBIC 11017)</name>
    <dbReference type="NCBI Taxonomy" id="329726"/>
    <lineage>
        <taxon>Bacteria</taxon>
        <taxon>Bacillati</taxon>
        <taxon>Cyanobacteriota</taxon>
        <taxon>Cyanophyceae</taxon>
        <taxon>Acaryochloridales</taxon>
        <taxon>Acaryochloridaceae</taxon>
        <taxon>Acaryochloris</taxon>
    </lineage>
</organism>
<dbReference type="HOGENOM" id="CLU_3323245_0_0_3"/>
<proteinExistence type="predicted"/>